<dbReference type="AlphaFoldDB" id="A0A392UUV5"/>
<gene>
    <name evidence="1" type="ORF">A2U01_0100050</name>
</gene>
<dbReference type="Proteomes" id="UP000265520">
    <property type="component" value="Unassembled WGS sequence"/>
</dbReference>
<reference evidence="1 2" key="1">
    <citation type="journal article" date="2018" name="Front. Plant Sci.">
        <title>Red Clover (Trifolium pratense) and Zigzag Clover (T. medium) - A Picture of Genomic Similarities and Differences.</title>
        <authorList>
            <person name="Dluhosova J."/>
            <person name="Istvanek J."/>
            <person name="Nedelnik J."/>
            <person name="Repkova J."/>
        </authorList>
    </citation>
    <scope>NUCLEOTIDE SEQUENCE [LARGE SCALE GENOMIC DNA]</scope>
    <source>
        <strain evidence="2">cv. 10/8</strain>
        <tissue evidence="1">Leaf</tissue>
    </source>
</reference>
<protein>
    <submittedName>
        <fullName evidence="1">Uncharacterized protein</fullName>
    </submittedName>
</protein>
<keyword evidence="2" id="KW-1185">Reference proteome</keyword>
<comment type="caution">
    <text evidence="1">The sequence shown here is derived from an EMBL/GenBank/DDBJ whole genome shotgun (WGS) entry which is preliminary data.</text>
</comment>
<proteinExistence type="predicted"/>
<evidence type="ECO:0000313" key="2">
    <source>
        <dbReference type="Proteomes" id="UP000265520"/>
    </source>
</evidence>
<feature type="non-terminal residue" evidence="1">
    <location>
        <position position="1"/>
    </location>
</feature>
<evidence type="ECO:0000313" key="1">
    <source>
        <dbReference type="EMBL" id="MCI78779.1"/>
    </source>
</evidence>
<dbReference type="EMBL" id="LXQA010958909">
    <property type="protein sequence ID" value="MCI78779.1"/>
    <property type="molecule type" value="Genomic_DNA"/>
</dbReference>
<name>A0A392UUV5_9FABA</name>
<accession>A0A392UUV5</accession>
<sequence length="35" mass="3924">ICKLALVTHQNFTRLESSPSPESRVQSLQLLLVQS</sequence>
<organism evidence="1 2">
    <name type="scientific">Trifolium medium</name>
    <dbReference type="NCBI Taxonomy" id="97028"/>
    <lineage>
        <taxon>Eukaryota</taxon>
        <taxon>Viridiplantae</taxon>
        <taxon>Streptophyta</taxon>
        <taxon>Embryophyta</taxon>
        <taxon>Tracheophyta</taxon>
        <taxon>Spermatophyta</taxon>
        <taxon>Magnoliopsida</taxon>
        <taxon>eudicotyledons</taxon>
        <taxon>Gunneridae</taxon>
        <taxon>Pentapetalae</taxon>
        <taxon>rosids</taxon>
        <taxon>fabids</taxon>
        <taxon>Fabales</taxon>
        <taxon>Fabaceae</taxon>
        <taxon>Papilionoideae</taxon>
        <taxon>50 kb inversion clade</taxon>
        <taxon>NPAAA clade</taxon>
        <taxon>Hologalegina</taxon>
        <taxon>IRL clade</taxon>
        <taxon>Trifolieae</taxon>
        <taxon>Trifolium</taxon>
    </lineage>
</organism>